<dbReference type="Gene3D" id="3.40.50.150">
    <property type="entry name" value="Vaccinia Virus protein VP39"/>
    <property type="match status" value="1"/>
</dbReference>
<evidence type="ECO:0000256" key="1">
    <source>
        <dbReference type="ARBA" id="ARBA00022603"/>
    </source>
</evidence>
<dbReference type="GO" id="GO:0008171">
    <property type="term" value="F:O-methyltransferase activity"/>
    <property type="evidence" value="ECO:0007669"/>
    <property type="project" value="InterPro"/>
</dbReference>
<protein>
    <submittedName>
        <fullName evidence="4">Methyltransferase</fullName>
    </submittedName>
</protein>
<dbReference type="eggNOG" id="COG4122">
    <property type="taxonomic scope" value="Bacteria"/>
</dbReference>
<dbReference type="InterPro" id="IPR029063">
    <property type="entry name" value="SAM-dependent_MTases_sf"/>
</dbReference>
<gene>
    <name evidence="4" type="ORF">HMPREF0872_02095</name>
</gene>
<dbReference type="EMBL" id="JRNT01000006">
    <property type="protein sequence ID" value="KGF47903.1"/>
    <property type="molecule type" value="Genomic_DNA"/>
</dbReference>
<keyword evidence="2 4" id="KW-0808">Transferase</keyword>
<dbReference type="AlphaFoldDB" id="A0A096ALF3"/>
<dbReference type="PANTHER" id="PTHR43836:SF2">
    <property type="entry name" value="CATECHOL O-METHYLTRANSFERASE 1-RELATED"/>
    <property type="match status" value="1"/>
</dbReference>
<dbReference type="Proteomes" id="UP000029628">
    <property type="component" value="Unassembled WGS sequence"/>
</dbReference>
<keyword evidence="1 4" id="KW-0489">Methyltransferase</keyword>
<evidence type="ECO:0000256" key="2">
    <source>
        <dbReference type="ARBA" id="ARBA00022679"/>
    </source>
</evidence>
<dbReference type="SUPFAM" id="SSF53335">
    <property type="entry name" value="S-adenosyl-L-methionine-dependent methyltransferases"/>
    <property type="match status" value="1"/>
</dbReference>
<dbReference type="InterPro" id="IPR002935">
    <property type="entry name" value="SAM_O-MeTrfase"/>
</dbReference>
<dbReference type="Pfam" id="PF01596">
    <property type="entry name" value="Methyltransf_3"/>
    <property type="match status" value="1"/>
</dbReference>
<keyword evidence="5" id="KW-1185">Reference proteome</keyword>
<name>A0A096ALF3_9FIRM</name>
<keyword evidence="3" id="KW-0949">S-adenosyl-L-methionine</keyword>
<accession>A0A096ALF3</accession>
<reference evidence="4 5" key="1">
    <citation type="submission" date="2014-07" db="EMBL/GenBank/DDBJ databases">
        <authorList>
            <person name="McCorrison J."/>
            <person name="Sanka R."/>
            <person name="Torralba M."/>
            <person name="Gillis M."/>
            <person name="Haft D.H."/>
            <person name="Methe B."/>
            <person name="Sutton G."/>
            <person name="Nelson K.E."/>
        </authorList>
    </citation>
    <scope>NUCLEOTIDE SEQUENCE [LARGE SCALE GENOMIC DNA]</scope>
    <source>
        <strain evidence="4 5">DNF00314</strain>
    </source>
</reference>
<dbReference type="PROSITE" id="PS51682">
    <property type="entry name" value="SAM_OMT_I"/>
    <property type="match status" value="1"/>
</dbReference>
<comment type="caution">
    <text evidence="4">The sequence shown here is derived from an EMBL/GenBank/DDBJ whole genome shotgun (WGS) entry which is preliminary data.</text>
</comment>
<evidence type="ECO:0000256" key="3">
    <source>
        <dbReference type="ARBA" id="ARBA00022691"/>
    </source>
</evidence>
<evidence type="ECO:0000313" key="5">
    <source>
        <dbReference type="Proteomes" id="UP000029628"/>
    </source>
</evidence>
<dbReference type="RefSeq" id="WP_038151472.1">
    <property type="nucleotide sequence ID" value="NZ_JRNT01000006.1"/>
</dbReference>
<dbReference type="GO" id="GO:0032259">
    <property type="term" value="P:methylation"/>
    <property type="evidence" value="ECO:0007669"/>
    <property type="project" value="UniProtKB-KW"/>
</dbReference>
<evidence type="ECO:0000313" key="4">
    <source>
        <dbReference type="EMBL" id="KGF47903.1"/>
    </source>
</evidence>
<dbReference type="CDD" id="cd02440">
    <property type="entry name" value="AdoMet_MTases"/>
    <property type="match status" value="1"/>
</dbReference>
<dbReference type="PANTHER" id="PTHR43836">
    <property type="entry name" value="CATECHOL O-METHYLTRANSFERASE 1-RELATED"/>
    <property type="match status" value="1"/>
</dbReference>
<sequence>MEMTEILNEQRVYAVVNAVPILRESEIHLFEEIISLYHPTSVLEIGTAIGYSTLLIASNMKSCGHITSIELDVTRYKMAQYYVNQSPYKDKITLLQGDATDVLHTIEGSYDLVFLDGPKGQYLRQLECIMPHLSENAVILADNVLFRGYVRGNKKPPRRFKTITKRLEEYLSFIENKELFNTTIYPLGDGMSVSVWKGNHYEET</sequence>
<proteinExistence type="predicted"/>
<organism evidence="4 5">
    <name type="scientific">Veillonella montpellierensis DNF00314</name>
    <dbReference type="NCBI Taxonomy" id="1401067"/>
    <lineage>
        <taxon>Bacteria</taxon>
        <taxon>Bacillati</taxon>
        <taxon>Bacillota</taxon>
        <taxon>Negativicutes</taxon>
        <taxon>Veillonellales</taxon>
        <taxon>Veillonellaceae</taxon>
        <taxon>Veillonella</taxon>
    </lineage>
</organism>